<keyword evidence="2" id="KW-1185">Reference proteome</keyword>
<organism evidence="1 2">
    <name type="scientific">Paraburkholderia solitsugae</name>
    <dbReference type="NCBI Taxonomy" id="2675748"/>
    <lineage>
        <taxon>Bacteria</taxon>
        <taxon>Pseudomonadati</taxon>
        <taxon>Pseudomonadota</taxon>
        <taxon>Betaproteobacteria</taxon>
        <taxon>Burkholderiales</taxon>
        <taxon>Burkholderiaceae</taxon>
        <taxon>Paraburkholderia</taxon>
    </lineage>
</organism>
<name>A0ABX2C641_9BURK</name>
<protein>
    <submittedName>
        <fullName evidence="1">Uncharacterized protein</fullName>
    </submittedName>
</protein>
<evidence type="ECO:0000313" key="2">
    <source>
        <dbReference type="Proteomes" id="UP000652198"/>
    </source>
</evidence>
<proteinExistence type="predicted"/>
<reference evidence="1 2" key="1">
    <citation type="submission" date="2019-11" db="EMBL/GenBank/DDBJ databases">
        <title>Metabolism of dissolved organic matter in forest soils.</title>
        <authorList>
            <person name="Cyle K.T."/>
            <person name="Wilhelm R.C."/>
            <person name="Martinez C.E."/>
        </authorList>
    </citation>
    <scope>NUCLEOTIDE SEQUENCE [LARGE SCALE GENOMIC DNA]</scope>
    <source>
        <strain evidence="1 2">1N</strain>
    </source>
</reference>
<comment type="caution">
    <text evidence="1">The sequence shown here is derived from an EMBL/GenBank/DDBJ whole genome shotgun (WGS) entry which is preliminary data.</text>
</comment>
<accession>A0ABX2C641</accession>
<evidence type="ECO:0000313" key="1">
    <source>
        <dbReference type="EMBL" id="NPT47460.1"/>
    </source>
</evidence>
<dbReference type="RefSeq" id="WP_172318095.1">
    <property type="nucleotide sequence ID" value="NZ_WOEY01000164.1"/>
</dbReference>
<dbReference type="EMBL" id="WOEY01000164">
    <property type="protein sequence ID" value="NPT47460.1"/>
    <property type="molecule type" value="Genomic_DNA"/>
</dbReference>
<dbReference type="Proteomes" id="UP000652198">
    <property type="component" value="Unassembled WGS sequence"/>
</dbReference>
<gene>
    <name evidence="1" type="ORF">GNZ12_40475</name>
</gene>
<sequence>MVKIMLKNVNPRHLHLLTSSARLASHYRGGTPPRKLYHDVGLPRVSDGKEVVPAAEFSDAPKQFRKLQRLPERKAMENEILREVVVKS</sequence>